<accession>A0A2P2K6Q2</accession>
<dbReference type="AlphaFoldDB" id="A0A2P2K6Q2"/>
<reference evidence="1" key="1">
    <citation type="submission" date="2018-02" db="EMBL/GenBank/DDBJ databases">
        <title>Rhizophora mucronata_Transcriptome.</title>
        <authorList>
            <person name="Meera S.P."/>
            <person name="Sreeshan A."/>
            <person name="Augustine A."/>
        </authorList>
    </citation>
    <scope>NUCLEOTIDE SEQUENCE</scope>
    <source>
        <tissue evidence="1">Leaf</tissue>
    </source>
</reference>
<dbReference type="EMBL" id="GGEC01020912">
    <property type="protein sequence ID" value="MBX01396.1"/>
    <property type="molecule type" value="Transcribed_RNA"/>
</dbReference>
<organism evidence="1">
    <name type="scientific">Rhizophora mucronata</name>
    <name type="common">Asiatic mangrove</name>
    <dbReference type="NCBI Taxonomy" id="61149"/>
    <lineage>
        <taxon>Eukaryota</taxon>
        <taxon>Viridiplantae</taxon>
        <taxon>Streptophyta</taxon>
        <taxon>Embryophyta</taxon>
        <taxon>Tracheophyta</taxon>
        <taxon>Spermatophyta</taxon>
        <taxon>Magnoliopsida</taxon>
        <taxon>eudicotyledons</taxon>
        <taxon>Gunneridae</taxon>
        <taxon>Pentapetalae</taxon>
        <taxon>rosids</taxon>
        <taxon>fabids</taxon>
        <taxon>Malpighiales</taxon>
        <taxon>Rhizophoraceae</taxon>
        <taxon>Rhizophora</taxon>
    </lineage>
</organism>
<sequence length="72" mass="8153">MELEPQTSIMGSTTHPSNYNCCVLYKHIVENKIEQPYALFPCLLSLLLSFGVMGRSLHSDQEVTSLCHRNNI</sequence>
<evidence type="ECO:0000313" key="1">
    <source>
        <dbReference type="EMBL" id="MBX01396.1"/>
    </source>
</evidence>
<name>A0A2P2K6Q2_RHIMU</name>
<proteinExistence type="predicted"/>
<protein>
    <submittedName>
        <fullName evidence="1">Uncharacterized protein</fullName>
    </submittedName>
</protein>